<dbReference type="EMBL" id="CAJNOU010000621">
    <property type="protein sequence ID" value="CAF1049358.1"/>
    <property type="molecule type" value="Genomic_DNA"/>
</dbReference>
<sequence length="273" mass="31416">MASQTRACAINKCEISSCAVCHCCQNDLCLDHLKEHKDLLNIQLIPLANQINTFLDGLEHFDPISSSSFHVLEQWRIVAHETVDRFYERMRHELFEQKKDQPLKKLHTIRDTLDRLIQKQGATRENIDSLTNDIRSIEQEINALQNIQINLRPLVIDDSLIISSTSINRTQQRTGNNELSQAASIGQNDLEAFQSRSAFQIFVQAPTKQQILVTVKSSDTILELKRKIQDRLGISTDQQYLTWMGKPLIDDQFLATYDIQKQSTINLSYHLKK</sequence>
<keyword evidence="1" id="KW-0175">Coiled coil</keyword>
<proteinExistence type="predicted"/>
<protein>
    <recommendedName>
        <fullName evidence="2">Ubiquitin-like domain-containing protein</fullName>
    </recommendedName>
</protein>
<dbReference type="InterPro" id="IPR050158">
    <property type="entry name" value="Ubiquitin_ubiquitin-like"/>
</dbReference>
<dbReference type="PANTHER" id="PTHR10666">
    <property type="entry name" value="UBIQUITIN"/>
    <property type="match status" value="1"/>
</dbReference>
<dbReference type="Pfam" id="PF00240">
    <property type="entry name" value="ubiquitin"/>
    <property type="match status" value="1"/>
</dbReference>
<dbReference type="PRINTS" id="PR00348">
    <property type="entry name" value="UBIQUITIN"/>
</dbReference>
<dbReference type="CDD" id="cd17039">
    <property type="entry name" value="Ubl_ubiquitin_like"/>
    <property type="match status" value="1"/>
</dbReference>
<dbReference type="InterPro" id="IPR029071">
    <property type="entry name" value="Ubiquitin-like_domsf"/>
</dbReference>
<dbReference type="SMART" id="SM00213">
    <property type="entry name" value="UBQ"/>
    <property type="match status" value="1"/>
</dbReference>
<dbReference type="InterPro" id="IPR000626">
    <property type="entry name" value="Ubiquitin-like_dom"/>
</dbReference>
<dbReference type="Proteomes" id="UP000663889">
    <property type="component" value="Unassembled WGS sequence"/>
</dbReference>
<name>A0A814KH22_9BILA</name>
<organism evidence="3 4">
    <name type="scientific">Rotaria sordida</name>
    <dbReference type="NCBI Taxonomy" id="392033"/>
    <lineage>
        <taxon>Eukaryota</taxon>
        <taxon>Metazoa</taxon>
        <taxon>Spiralia</taxon>
        <taxon>Gnathifera</taxon>
        <taxon>Rotifera</taxon>
        <taxon>Eurotatoria</taxon>
        <taxon>Bdelloidea</taxon>
        <taxon>Philodinida</taxon>
        <taxon>Philodinidae</taxon>
        <taxon>Rotaria</taxon>
    </lineage>
</organism>
<accession>A0A814KH22</accession>
<reference evidence="3" key="1">
    <citation type="submission" date="2021-02" db="EMBL/GenBank/DDBJ databases">
        <authorList>
            <person name="Nowell W R."/>
        </authorList>
    </citation>
    <scope>NUCLEOTIDE SEQUENCE</scope>
</reference>
<dbReference type="SUPFAM" id="SSF54236">
    <property type="entry name" value="Ubiquitin-like"/>
    <property type="match status" value="1"/>
</dbReference>
<gene>
    <name evidence="3" type="ORF">SEV965_LOCUS13249</name>
</gene>
<comment type="caution">
    <text evidence="3">The sequence shown here is derived from an EMBL/GenBank/DDBJ whole genome shotgun (WGS) entry which is preliminary data.</text>
</comment>
<evidence type="ECO:0000256" key="1">
    <source>
        <dbReference type="SAM" id="Coils"/>
    </source>
</evidence>
<feature type="coiled-coil region" evidence="1">
    <location>
        <begin position="120"/>
        <end position="147"/>
    </location>
</feature>
<dbReference type="Gene3D" id="3.10.20.90">
    <property type="entry name" value="Phosphatidylinositol 3-kinase Catalytic Subunit, Chain A, domain 1"/>
    <property type="match status" value="1"/>
</dbReference>
<dbReference type="InterPro" id="IPR019956">
    <property type="entry name" value="Ubiquitin_dom"/>
</dbReference>
<feature type="domain" description="Ubiquitin-like" evidence="2">
    <location>
        <begin position="199"/>
        <end position="273"/>
    </location>
</feature>
<evidence type="ECO:0000313" key="4">
    <source>
        <dbReference type="Proteomes" id="UP000663889"/>
    </source>
</evidence>
<dbReference type="PROSITE" id="PS50053">
    <property type="entry name" value="UBIQUITIN_2"/>
    <property type="match status" value="1"/>
</dbReference>
<dbReference type="AlphaFoldDB" id="A0A814KH22"/>
<evidence type="ECO:0000259" key="2">
    <source>
        <dbReference type="PROSITE" id="PS50053"/>
    </source>
</evidence>
<evidence type="ECO:0000313" key="3">
    <source>
        <dbReference type="EMBL" id="CAF1049358.1"/>
    </source>
</evidence>